<dbReference type="SUPFAM" id="SSF49447">
    <property type="entry name" value="Second domain of Mu2 adaptin subunit (ap50) of ap2 adaptor"/>
    <property type="match status" value="1"/>
</dbReference>
<feature type="non-terminal residue" evidence="2">
    <location>
        <position position="51"/>
    </location>
</feature>
<proteinExistence type="predicted"/>
<accession>A0A7K5XP56</accession>
<reference evidence="2 3" key="1">
    <citation type="submission" date="2019-09" db="EMBL/GenBank/DDBJ databases">
        <title>Bird 10,000 Genomes (B10K) Project - Family phase.</title>
        <authorList>
            <person name="Zhang G."/>
        </authorList>
    </citation>
    <scope>NUCLEOTIDE SEQUENCE [LARGE SCALE GENOMIC DNA]</scope>
    <source>
        <strain evidence="2">B10K-DU-012-55</strain>
        <tissue evidence="2">Muscle</tissue>
    </source>
</reference>
<sequence length="51" mass="5783">LELGPANLAFELPAHTCSGLHVRFLRLRGPAGPPQRWVRYLTHSDSYVLRL</sequence>
<feature type="domain" description="MHD" evidence="1">
    <location>
        <begin position="1"/>
        <end position="50"/>
    </location>
</feature>
<feature type="non-terminal residue" evidence="2">
    <location>
        <position position="1"/>
    </location>
</feature>
<protein>
    <submittedName>
        <fullName evidence="2">AP4M1 protein</fullName>
    </submittedName>
</protein>
<dbReference type="EMBL" id="VYZM01015284">
    <property type="protein sequence ID" value="NWU54777.1"/>
    <property type="molecule type" value="Genomic_DNA"/>
</dbReference>
<keyword evidence="3" id="KW-1185">Reference proteome</keyword>
<organism evidence="2 3">
    <name type="scientific">Dromas ardeola</name>
    <dbReference type="NCBI Taxonomy" id="458190"/>
    <lineage>
        <taxon>Eukaryota</taxon>
        <taxon>Metazoa</taxon>
        <taxon>Chordata</taxon>
        <taxon>Craniata</taxon>
        <taxon>Vertebrata</taxon>
        <taxon>Euteleostomi</taxon>
        <taxon>Archelosauria</taxon>
        <taxon>Archosauria</taxon>
        <taxon>Dinosauria</taxon>
        <taxon>Saurischia</taxon>
        <taxon>Theropoda</taxon>
        <taxon>Coelurosauria</taxon>
        <taxon>Aves</taxon>
        <taxon>Neognathae</taxon>
        <taxon>Neoaves</taxon>
        <taxon>Charadriiformes</taxon>
        <taxon>Dromadidae</taxon>
        <taxon>Dromas</taxon>
    </lineage>
</organism>
<evidence type="ECO:0000313" key="3">
    <source>
        <dbReference type="Proteomes" id="UP000586671"/>
    </source>
</evidence>
<dbReference type="Pfam" id="PF00928">
    <property type="entry name" value="Adap_comp_sub"/>
    <property type="match status" value="1"/>
</dbReference>
<comment type="caution">
    <text evidence="2">The sequence shown here is derived from an EMBL/GenBank/DDBJ whole genome shotgun (WGS) entry which is preliminary data.</text>
</comment>
<dbReference type="AlphaFoldDB" id="A0A7K5XP56"/>
<dbReference type="Proteomes" id="UP000586671">
    <property type="component" value="Unassembled WGS sequence"/>
</dbReference>
<name>A0A7K5XP56_9CHAR</name>
<evidence type="ECO:0000313" key="2">
    <source>
        <dbReference type="EMBL" id="NWU54777.1"/>
    </source>
</evidence>
<gene>
    <name evidence="2" type="primary">Ap4m1</name>
    <name evidence="2" type="ORF">DROARD_R15278</name>
</gene>
<dbReference type="InterPro" id="IPR036168">
    <property type="entry name" value="AP2_Mu_C_sf"/>
</dbReference>
<dbReference type="InterPro" id="IPR028565">
    <property type="entry name" value="MHD"/>
</dbReference>
<dbReference type="PROSITE" id="PS51072">
    <property type="entry name" value="MHD"/>
    <property type="match status" value="1"/>
</dbReference>
<evidence type="ECO:0000259" key="1">
    <source>
        <dbReference type="PROSITE" id="PS51072"/>
    </source>
</evidence>